<comment type="caution">
    <text evidence="3">The sequence shown here is derived from an EMBL/GenBank/DDBJ whole genome shotgun (WGS) entry which is preliminary data.</text>
</comment>
<dbReference type="NCBIfam" id="NF006182">
    <property type="entry name" value="PRK08316.1"/>
    <property type="match status" value="1"/>
</dbReference>
<sequence length="525" mass="57096">MSDLDPYLPPLTPDVARARRQTIGTLLSRTAGKVGAKTAIVHRDTRRTFAELDADANRVANALLARGVGRDDRVAILSRNSYAFVVAYFALARAGAISVPVNFNFTAGEVRYVLEDSAASAAVVEEGLTDTFEAAGVDVGLRIVVGQRDGWTGFDDLLAHDDATEPDLEIGDDDPVQLLYTSGTTSAPKGAIMTNRNLIAQYVSDIVDGEYRRDDVELHALPLYHCAALHDFLTPDVYLGATSVIVDSPDPETILGTVEAERITKMFCPPTVWIRLLRSTAFDRYDLSSLRTGYYGAAIMPVSVLKELGDRLPGIRLFNYYGQTELAPNATVLFPEEQIAKAGTAGRASLNVETRLHDENDEPVPVGEVGEIVHRTPHAMRGYWGRPEATAEVFRHGWFHSGDLGRMDADGYLTIVDRKKDLIITGGENVASREVEDAIYEHPAVSEVAVFGVAHPEWIEAVAAAVVLRDGATAEAAEIVTHTRERLAGFKAPKYVVVVDALPKNPSGKILKRELRDTYAELAGG</sequence>
<dbReference type="InterPro" id="IPR000873">
    <property type="entry name" value="AMP-dep_synth/lig_dom"/>
</dbReference>
<dbReference type="Pfam" id="PF13193">
    <property type="entry name" value="AMP-binding_C"/>
    <property type="match status" value="1"/>
</dbReference>
<evidence type="ECO:0000259" key="1">
    <source>
        <dbReference type="Pfam" id="PF00501"/>
    </source>
</evidence>
<dbReference type="PROSITE" id="PS00455">
    <property type="entry name" value="AMP_BINDING"/>
    <property type="match status" value="1"/>
</dbReference>
<dbReference type="InterPro" id="IPR025110">
    <property type="entry name" value="AMP-bd_C"/>
</dbReference>
<reference evidence="3 4" key="1">
    <citation type="submission" date="2023-06" db="EMBL/GenBank/DDBJ databases">
        <title>Actinomycetospora Odt1-22.</title>
        <authorList>
            <person name="Supong K."/>
        </authorList>
    </citation>
    <scope>NUCLEOTIDE SEQUENCE [LARGE SCALE GENOMIC DNA]</scope>
    <source>
        <strain evidence="3 4">Odt1-22</strain>
    </source>
</reference>
<dbReference type="Gene3D" id="3.30.300.30">
    <property type="match status" value="1"/>
</dbReference>
<dbReference type="RefSeq" id="WP_286056995.1">
    <property type="nucleotide sequence ID" value="NZ_JASVWF010000010.1"/>
</dbReference>
<dbReference type="PANTHER" id="PTHR43767">
    <property type="entry name" value="LONG-CHAIN-FATTY-ACID--COA LIGASE"/>
    <property type="match status" value="1"/>
</dbReference>
<evidence type="ECO:0000259" key="2">
    <source>
        <dbReference type="Pfam" id="PF13193"/>
    </source>
</evidence>
<evidence type="ECO:0000313" key="3">
    <source>
        <dbReference type="EMBL" id="MDL5160392.1"/>
    </source>
</evidence>
<dbReference type="NCBIfam" id="NF004837">
    <property type="entry name" value="PRK06187.1"/>
    <property type="match status" value="1"/>
</dbReference>
<name>A0ABT7MK81_9PSEU</name>
<feature type="domain" description="AMP-dependent synthetase/ligase" evidence="1">
    <location>
        <begin position="29"/>
        <end position="384"/>
    </location>
</feature>
<dbReference type="SUPFAM" id="SSF56801">
    <property type="entry name" value="Acetyl-CoA synthetase-like"/>
    <property type="match status" value="1"/>
</dbReference>
<dbReference type="Gene3D" id="3.40.50.12780">
    <property type="entry name" value="N-terminal domain of ligase-like"/>
    <property type="match status" value="1"/>
</dbReference>
<organism evidence="3 4">
    <name type="scientific">Actinomycetospora termitidis</name>
    <dbReference type="NCBI Taxonomy" id="3053470"/>
    <lineage>
        <taxon>Bacteria</taxon>
        <taxon>Bacillati</taxon>
        <taxon>Actinomycetota</taxon>
        <taxon>Actinomycetes</taxon>
        <taxon>Pseudonocardiales</taxon>
        <taxon>Pseudonocardiaceae</taxon>
        <taxon>Actinomycetospora</taxon>
    </lineage>
</organism>
<feature type="domain" description="AMP-binding enzyme C-terminal" evidence="2">
    <location>
        <begin position="434"/>
        <end position="509"/>
    </location>
</feature>
<evidence type="ECO:0000313" key="4">
    <source>
        <dbReference type="Proteomes" id="UP001231924"/>
    </source>
</evidence>
<accession>A0ABT7MK81</accession>
<dbReference type="CDD" id="cd17631">
    <property type="entry name" value="FACL_FadD13-like"/>
    <property type="match status" value="1"/>
</dbReference>
<protein>
    <submittedName>
        <fullName evidence="3">Fatty acyl-CoA synthetase</fullName>
    </submittedName>
</protein>
<gene>
    <name evidence="3" type="ORF">QRT03_30800</name>
</gene>
<dbReference type="EMBL" id="JASVWF010000010">
    <property type="protein sequence ID" value="MDL5160392.1"/>
    <property type="molecule type" value="Genomic_DNA"/>
</dbReference>
<dbReference type="Pfam" id="PF00501">
    <property type="entry name" value="AMP-binding"/>
    <property type="match status" value="1"/>
</dbReference>
<proteinExistence type="predicted"/>
<keyword evidence="4" id="KW-1185">Reference proteome</keyword>
<dbReference type="Proteomes" id="UP001231924">
    <property type="component" value="Unassembled WGS sequence"/>
</dbReference>
<dbReference type="InterPro" id="IPR045851">
    <property type="entry name" value="AMP-bd_C_sf"/>
</dbReference>
<dbReference type="InterPro" id="IPR020845">
    <property type="entry name" value="AMP-binding_CS"/>
</dbReference>
<dbReference type="InterPro" id="IPR042099">
    <property type="entry name" value="ANL_N_sf"/>
</dbReference>
<dbReference type="InterPro" id="IPR050237">
    <property type="entry name" value="ATP-dep_AMP-bd_enzyme"/>
</dbReference>
<dbReference type="PANTHER" id="PTHR43767:SF1">
    <property type="entry name" value="NONRIBOSOMAL PEPTIDE SYNTHASE PES1 (EUROFUNG)-RELATED"/>
    <property type="match status" value="1"/>
</dbReference>